<evidence type="ECO:0000256" key="7">
    <source>
        <dbReference type="ARBA" id="ARBA00022989"/>
    </source>
</evidence>
<evidence type="ECO:0000256" key="3">
    <source>
        <dbReference type="ARBA" id="ARBA00022448"/>
    </source>
</evidence>
<gene>
    <name evidence="16" type="ORF">CGI_10021080</name>
</gene>
<organism evidence="16">
    <name type="scientific">Magallana gigas</name>
    <name type="common">Pacific oyster</name>
    <name type="synonym">Crassostrea gigas</name>
    <dbReference type="NCBI Taxonomy" id="29159"/>
    <lineage>
        <taxon>Eukaryota</taxon>
        <taxon>Metazoa</taxon>
        <taxon>Spiralia</taxon>
        <taxon>Lophotrochozoa</taxon>
        <taxon>Mollusca</taxon>
        <taxon>Bivalvia</taxon>
        <taxon>Autobranchia</taxon>
        <taxon>Pteriomorphia</taxon>
        <taxon>Ostreida</taxon>
        <taxon>Ostreoidea</taxon>
        <taxon>Ostreidae</taxon>
        <taxon>Magallana</taxon>
    </lineage>
</organism>
<proteinExistence type="inferred from homology"/>
<comment type="subcellular location">
    <subcellularLocation>
        <location evidence="1">Mitochondrion inner membrane</location>
        <topology evidence="1">Multi-pass membrane protein</topology>
    </subcellularLocation>
</comment>
<feature type="repeat" description="Solcar" evidence="14">
    <location>
        <begin position="24"/>
        <end position="115"/>
    </location>
</feature>
<evidence type="ECO:0000256" key="12">
    <source>
        <dbReference type="ARBA" id="ARBA00070508"/>
    </source>
</evidence>
<dbReference type="InterPro" id="IPR023395">
    <property type="entry name" value="MCP_dom_sf"/>
</dbReference>
<evidence type="ECO:0000256" key="13">
    <source>
        <dbReference type="ARBA" id="ARBA00079992"/>
    </source>
</evidence>
<name>K1R935_MAGGI</name>
<evidence type="ECO:0000256" key="6">
    <source>
        <dbReference type="ARBA" id="ARBA00022792"/>
    </source>
</evidence>
<keyword evidence="3 15" id="KW-0813">Transport</keyword>
<keyword evidence="9 14" id="KW-0472">Membrane</keyword>
<dbReference type="PROSITE" id="PS50920">
    <property type="entry name" value="SOLCAR"/>
    <property type="match status" value="3"/>
</dbReference>
<dbReference type="GO" id="GO:0015215">
    <property type="term" value="F:nucleotide transmembrane transporter activity"/>
    <property type="evidence" value="ECO:0007669"/>
    <property type="project" value="UniProtKB-ARBA"/>
</dbReference>
<reference evidence="16" key="1">
    <citation type="journal article" date="2012" name="Nature">
        <title>The oyster genome reveals stress adaptation and complexity of shell formation.</title>
        <authorList>
            <person name="Zhang G."/>
            <person name="Fang X."/>
            <person name="Guo X."/>
            <person name="Li L."/>
            <person name="Luo R."/>
            <person name="Xu F."/>
            <person name="Yang P."/>
            <person name="Zhang L."/>
            <person name="Wang X."/>
            <person name="Qi H."/>
            <person name="Xiong Z."/>
            <person name="Que H."/>
            <person name="Xie Y."/>
            <person name="Holland P.W."/>
            <person name="Paps J."/>
            <person name="Zhu Y."/>
            <person name="Wu F."/>
            <person name="Chen Y."/>
            <person name="Wang J."/>
            <person name="Peng C."/>
            <person name="Meng J."/>
            <person name="Yang L."/>
            <person name="Liu J."/>
            <person name="Wen B."/>
            <person name="Zhang N."/>
            <person name="Huang Z."/>
            <person name="Zhu Q."/>
            <person name="Feng Y."/>
            <person name="Mount A."/>
            <person name="Hedgecock D."/>
            <person name="Xu Z."/>
            <person name="Liu Y."/>
            <person name="Domazet-Loso T."/>
            <person name="Du Y."/>
            <person name="Sun X."/>
            <person name="Zhang S."/>
            <person name="Liu B."/>
            <person name="Cheng P."/>
            <person name="Jiang X."/>
            <person name="Li J."/>
            <person name="Fan D."/>
            <person name="Wang W."/>
            <person name="Fu W."/>
            <person name="Wang T."/>
            <person name="Wang B."/>
            <person name="Zhang J."/>
            <person name="Peng Z."/>
            <person name="Li Y."/>
            <person name="Li N."/>
            <person name="Wang J."/>
            <person name="Chen M."/>
            <person name="He Y."/>
            <person name="Tan F."/>
            <person name="Song X."/>
            <person name="Zheng Q."/>
            <person name="Huang R."/>
            <person name="Yang H."/>
            <person name="Du X."/>
            <person name="Chen L."/>
            <person name="Yang M."/>
            <person name="Gaffney P.M."/>
            <person name="Wang S."/>
            <person name="Luo L."/>
            <person name="She Z."/>
            <person name="Ming Y."/>
            <person name="Huang W."/>
            <person name="Zhang S."/>
            <person name="Huang B."/>
            <person name="Zhang Y."/>
            <person name="Qu T."/>
            <person name="Ni P."/>
            <person name="Miao G."/>
            <person name="Wang J."/>
            <person name="Wang Q."/>
            <person name="Steinberg C.E."/>
            <person name="Wang H."/>
            <person name="Li N."/>
            <person name="Qian L."/>
            <person name="Zhang G."/>
            <person name="Li Y."/>
            <person name="Yang H."/>
            <person name="Liu X."/>
            <person name="Wang J."/>
            <person name="Yin Y."/>
            <person name="Wang J."/>
        </authorList>
    </citation>
    <scope>NUCLEOTIDE SEQUENCE [LARGE SCALE GENOMIC DNA]</scope>
    <source>
        <strain evidence="16">05x7-T-G4-1.051#20</strain>
    </source>
</reference>
<dbReference type="EMBL" id="JH816837">
    <property type="protein sequence ID" value="EKC40134.1"/>
    <property type="molecule type" value="Genomic_DNA"/>
</dbReference>
<evidence type="ECO:0000256" key="8">
    <source>
        <dbReference type="ARBA" id="ARBA00023128"/>
    </source>
</evidence>
<dbReference type="HOGENOM" id="CLU_015166_6_4_1"/>
<accession>K1R935</accession>
<evidence type="ECO:0000256" key="10">
    <source>
        <dbReference type="ARBA" id="ARBA00050907"/>
    </source>
</evidence>
<dbReference type="PRINTS" id="PR00926">
    <property type="entry name" value="MITOCARRIER"/>
</dbReference>
<dbReference type="FunFam" id="1.50.40.10:FF:000025">
    <property type="entry name" value="mitochondrial folate transporter/carrier"/>
    <property type="match status" value="1"/>
</dbReference>
<dbReference type="Pfam" id="PF00153">
    <property type="entry name" value="Mito_carr"/>
    <property type="match status" value="4"/>
</dbReference>
<dbReference type="GO" id="GO:0005743">
    <property type="term" value="C:mitochondrial inner membrane"/>
    <property type="evidence" value="ECO:0007669"/>
    <property type="project" value="UniProtKB-SubCell"/>
</dbReference>
<evidence type="ECO:0000256" key="4">
    <source>
        <dbReference type="ARBA" id="ARBA00022692"/>
    </source>
</evidence>
<sequence length="359" mass="40687">MSKSQVKEANVTPPVKGILRHLKWEHLVAGVSGGAASTLLLHPLDLVKIRFQVNEGAYTVGHVDRPEYRGIIHAFRSIQKSSGFSGLYQGVKPNVLGSASSWGFYFMFYNTIKTSMQDGDTKVDLGAGKHTLAASCAGLFTLVLTNPIWVVKTRLCLQYEANATSVKSEKYYSGMADALFKIYKQEGFRGYYKGFLPGMFGISHGAIQFVCYEELKTKYNNFKERPIDYRLNSAEYITFAAMSKILAATVTYPYQVVRSRLQDQHRSYNGIVDVLQKIYRFEGMRGYFKGMMVYLFHVTPNICIVFLVWEQVVSYSKDSYEGLWAFYKGLTPNLLRVTPACCITFVVYENIISMCHKNK</sequence>
<comment type="function">
    <text evidence="11">Facilitates flavin adenine dinucleotide (FAD) translocation across the mitochondrial inner membrane into the mitochondrial matrix where it acts as a redox cofactor to assist flavoenzyme activities in fundamental metabolic processes including fatty acid beta-oxidation, amino acid and choline metabolism as well as mitochondrial electron transportation. In particular, provides FAD to DLD dehydrogenase of the glycine cleavage system, part of mitochondrial one-carbon metabolic pathway involved in neural tube closure in early embryogenesis.</text>
</comment>
<dbReference type="GO" id="GO:0015711">
    <property type="term" value="P:organic anion transport"/>
    <property type="evidence" value="ECO:0007669"/>
    <property type="project" value="UniProtKB-ARBA"/>
</dbReference>
<keyword evidence="4 14" id="KW-0812">Transmembrane</keyword>
<evidence type="ECO:0000256" key="1">
    <source>
        <dbReference type="ARBA" id="ARBA00004448"/>
    </source>
</evidence>
<dbReference type="AlphaFoldDB" id="K1R935"/>
<evidence type="ECO:0000256" key="15">
    <source>
        <dbReference type="RuleBase" id="RU000488"/>
    </source>
</evidence>
<dbReference type="InterPro" id="IPR018108">
    <property type="entry name" value="MCP_transmembrane"/>
</dbReference>
<dbReference type="InterPro" id="IPR044712">
    <property type="entry name" value="SLC25A32-like"/>
</dbReference>
<dbReference type="InParanoid" id="K1R935"/>
<dbReference type="FunCoup" id="K1R935">
    <property type="interactions" value="1926"/>
</dbReference>
<dbReference type="Gene3D" id="1.50.40.10">
    <property type="entry name" value="Mitochondrial carrier domain"/>
    <property type="match status" value="2"/>
</dbReference>
<comment type="similarity">
    <text evidence="2 15">Belongs to the mitochondrial carrier (TC 2.A.29) family.</text>
</comment>
<keyword evidence="8" id="KW-0496">Mitochondrion</keyword>
<evidence type="ECO:0000256" key="14">
    <source>
        <dbReference type="PROSITE-ProRule" id="PRU00282"/>
    </source>
</evidence>
<comment type="catalytic activity">
    <reaction evidence="10">
        <text>FAD(in) = FAD(out)</text>
        <dbReference type="Rhea" id="RHEA:76535"/>
        <dbReference type="ChEBI" id="CHEBI:57692"/>
    </reaction>
</comment>
<evidence type="ECO:0000313" key="16">
    <source>
        <dbReference type="EMBL" id="EKC40134.1"/>
    </source>
</evidence>
<evidence type="ECO:0000256" key="11">
    <source>
        <dbReference type="ARBA" id="ARBA00058619"/>
    </source>
</evidence>
<evidence type="ECO:0000256" key="5">
    <source>
        <dbReference type="ARBA" id="ARBA00022737"/>
    </source>
</evidence>
<keyword evidence="6" id="KW-0999">Mitochondrion inner membrane</keyword>
<dbReference type="PANTHER" id="PTHR45683">
    <property type="entry name" value="MITOCHONDRIAL NICOTINAMIDE ADENINE DINUCLEOTIDE TRANSPORTER 1-RELATED-RELATED"/>
    <property type="match status" value="1"/>
</dbReference>
<keyword evidence="5" id="KW-0677">Repeat</keyword>
<evidence type="ECO:0000256" key="2">
    <source>
        <dbReference type="ARBA" id="ARBA00006375"/>
    </source>
</evidence>
<dbReference type="InterPro" id="IPR002067">
    <property type="entry name" value="MCP"/>
</dbReference>
<dbReference type="SUPFAM" id="SSF103506">
    <property type="entry name" value="Mitochondrial carrier"/>
    <property type="match status" value="2"/>
</dbReference>
<evidence type="ECO:0000256" key="9">
    <source>
        <dbReference type="ARBA" id="ARBA00023136"/>
    </source>
</evidence>
<feature type="repeat" description="Solcar" evidence="14">
    <location>
        <begin position="125"/>
        <end position="218"/>
    </location>
</feature>
<keyword evidence="7" id="KW-1133">Transmembrane helix</keyword>
<protein>
    <recommendedName>
        <fullName evidence="12">Solute carrier family 25 member 32</fullName>
    </recommendedName>
    <alternativeName>
        <fullName evidence="13">Mitochondrial FAD transporter</fullName>
    </alternativeName>
</protein>
<feature type="repeat" description="Solcar" evidence="14">
    <location>
        <begin position="231"/>
        <end position="315"/>
    </location>
</feature>